<feature type="domain" description="PilZ" evidence="1">
    <location>
        <begin position="11"/>
        <end position="98"/>
    </location>
</feature>
<dbReference type="RefSeq" id="WP_130415267.1">
    <property type="nucleotide sequence ID" value="NZ_SHKX01000015.1"/>
</dbReference>
<sequence>MLPRGAGILSLAIKDKAQLYVSYMPFIKGGALFVPSTRQTRLGDEIFVVVTLPDDPEKLPITGKVVWVNHRNQGQRPAGFGIQLSGEAGDSCRRKIEAQLGGALQADRPTFTM</sequence>
<evidence type="ECO:0000259" key="1">
    <source>
        <dbReference type="Pfam" id="PF07238"/>
    </source>
</evidence>
<dbReference type="Pfam" id="PF07238">
    <property type="entry name" value="PilZ"/>
    <property type="match status" value="1"/>
</dbReference>
<reference evidence="2 3" key="1">
    <citation type="submission" date="2019-02" db="EMBL/GenBank/DDBJ databases">
        <title>Genomic Encyclopedia of Type Strains, Phase IV (KMG-IV): sequencing the most valuable type-strain genomes for metagenomic binning, comparative biology and taxonomic classification.</title>
        <authorList>
            <person name="Goeker M."/>
        </authorList>
    </citation>
    <scope>NUCLEOTIDE SEQUENCE [LARGE SCALE GENOMIC DNA]</scope>
    <source>
        <strain evidence="2 3">DSM 105135</strain>
    </source>
</reference>
<accession>A0A4V2G3I7</accession>
<organism evidence="2 3">
    <name type="scientific">Fluviicoccus keumensis</name>
    <dbReference type="NCBI Taxonomy" id="1435465"/>
    <lineage>
        <taxon>Bacteria</taxon>
        <taxon>Pseudomonadati</taxon>
        <taxon>Pseudomonadota</taxon>
        <taxon>Gammaproteobacteria</taxon>
        <taxon>Moraxellales</taxon>
        <taxon>Moraxellaceae</taxon>
        <taxon>Fluviicoccus</taxon>
    </lineage>
</organism>
<dbReference type="EMBL" id="SHKX01000015">
    <property type="protein sequence ID" value="RZU37136.1"/>
    <property type="molecule type" value="Genomic_DNA"/>
</dbReference>
<dbReference type="AlphaFoldDB" id="A0A4V2G3I7"/>
<evidence type="ECO:0000313" key="2">
    <source>
        <dbReference type="EMBL" id="RZU37136.1"/>
    </source>
</evidence>
<protein>
    <submittedName>
        <fullName evidence="2">Type IV pilus assembly protein PilZ</fullName>
    </submittedName>
</protein>
<name>A0A4V2G3I7_9GAMM</name>
<dbReference type="GO" id="GO:0035438">
    <property type="term" value="F:cyclic-di-GMP binding"/>
    <property type="evidence" value="ECO:0007669"/>
    <property type="project" value="InterPro"/>
</dbReference>
<evidence type="ECO:0000313" key="3">
    <source>
        <dbReference type="Proteomes" id="UP000292423"/>
    </source>
</evidence>
<proteinExistence type="predicted"/>
<dbReference type="OrthoDB" id="5296245at2"/>
<dbReference type="Proteomes" id="UP000292423">
    <property type="component" value="Unassembled WGS sequence"/>
</dbReference>
<dbReference type="Gene3D" id="2.40.10.220">
    <property type="entry name" value="predicted glycosyltransferase like domains"/>
    <property type="match status" value="1"/>
</dbReference>
<keyword evidence="3" id="KW-1185">Reference proteome</keyword>
<dbReference type="InterPro" id="IPR009875">
    <property type="entry name" value="PilZ_domain"/>
</dbReference>
<comment type="caution">
    <text evidence="2">The sequence shown here is derived from an EMBL/GenBank/DDBJ whole genome shotgun (WGS) entry which is preliminary data.</text>
</comment>
<gene>
    <name evidence="2" type="ORF">EV700_3005</name>
</gene>